<comment type="caution">
    <text evidence="1">The sequence shown here is derived from an EMBL/GenBank/DDBJ whole genome shotgun (WGS) entry which is preliminary data.</text>
</comment>
<gene>
    <name evidence="1" type="ORF">L1987_45770</name>
</gene>
<keyword evidence="2" id="KW-1185">Reference proteome</keyword>
<evidence type="ECO:0000313" key="1">
    <source>
        <dbReference type="EMBL" id="KAI3776010.1"/>
    </source>
</evidence>
<accession>A0ACB9FY21</accession>
<organism evidence="1 2">
    <name type="scientific">Smallanthus sonchifolius</name>
    <dbReference type="NCBI Taxonomy" id="185202"/>
    <lineage>
        <taxon>Eukaryota</taxon>
        <taxon>Viridiplantae</taxon>
        <taxon>Streptophyta</taxon>
        <taxon>Embryophyta</taxon>
        <taxon>Tracheophyta</taxon>
        <taxon>Spermatophyta</taxon>
        <taxon>Magnoliopsida</taxon>
        <taxon>eudicotyledons</taxon>
        <taxon>Gunneridae</taxon>
        <taxon>Pentapetalae</taxon>
        <taxon>asterids</taxon>
        <taxon>campanulids</taxon>
        <taxon>Asterales</taxon>
        <taxon>Asteraceae</taxon>
        <taxon>Asteroideae</taxon>
        <taxon>Heliantheae alliance</taxon>
        <taxon>Millerieae</taxon>
        <taxon>Smallanthus</taxon>
    </lineage>
</organism>
<reference evidence="2" key="1">
    <citation type="journal article" date="2022" name="Mol. Ecol. Resour.">
        <title>The genomes of chicory, endive, great burdock and yacon provide insights into Asteraceae palaeo-polyploidization history and plant inulin production.</title>
        <authorList>
            <person name="Fan W."/>
            <person name="Wang S."/>
            <person name="Wang H."/>
            <person name="Wang A."/>
            <person name="Jiang F."/>
            <person name="Liu H."/>
            <person name="Zhao H."/>
            <person name="Xu D."/>
            <person name="Zhang Y."/>
        </authorList>
    </citation>
    <scope>NUCLEOTIDE SEQUENCE [LARGE SCALE GENOMIC DNA]</scope>
    <source>
        <strain evidence="2">cv. Yunnan</strain>
    </source>
</reference>
<sequence length="85" mass="9687">MRFSSIVIVLHKEEMSSSFLPPGVVFSMLEIVATTNEIKHWLSLRFFFLDSLGGNNRTIMIGIGNFIFIEAEALPIIIILQWMLT</sequence>
<proteinExistence type="predicted"/>
<name>A0ACB9FY21_9ASTR</name>
<dbReference type="Proteomes" id="UP001056120">
    <property type="component" value="Linkage Group LG15"/>
</dbReference>
<reference evidence="1 2" key="2">
    <citation type="journal article" date="2022" name="Mol. Ecol. Resour.">
        <title>The genomes of chicory, endive, great burdock and yacon provide insights into Asteraceae paleo-polyploidization history and plant inulin production.</title>
        <authorList>
            <person name="Fan W."/>
            <person name="Wang S."/>
            <person name="Wang H."/>
            <person name="Wang A."/>
            <person name="Jiang F."/>
            <person name="Liu H."/>
            <person name="Zhao H."/>
            <person name="Xu D."/>
            <person name="Zhang Y."/>
        </authorList>
    </citation>
    <scope>NUCLEOTIDE SEQUENCE [LARGE SCALE GENOMIC DNA]</scope>
    <source>
        <strain evidence="2">cv. Yunnan</strain>
        <tissue evidence="1">Leaves</tissue>
    </source>
</reference>
<dbReference type="EMBL" id="CM042032">
    <property type="protein sequence ID" value="KAI3776010.1"/>
    <property type="molecule type" value="Genomic_DNA"/>
</dbReference>
<evidence type="ECO:0000313" key="2">
    <source>
        <dbReference type="Proteomes" id="UP001056120"/>
    </source>
</evidence>
<protein>
    <submittedName>
        <fullName evidence="1">Uncharacterized protein</fullName>
    </submittedName>
</protein>